<dbReference type="OrthoDB" id="6782861at2759"/>
<reference evidence="3 4" key="1">
    <citation type="submission" date="2017-03" db="EMBL/GenBank/DDBJ databases">
        <title>Genome of the blue death feigning beetle - Asbolus verrucosus.</title>
        <authorList>
            <person name="Rider S.D."/>
        </authorList>
    </citation>
    <scope>NUCLEOTIDE SEQUENCE [LARGE SCALE GENOMIC DNA]</scope>
    <source>
        <strain evidence="3">Butters</strain>
        <tissue evidence="3">Head and leg muscle</tissue>
    </source>
</reference>
<dbReference type="Proteomes" id="UP000292052">
    <property type="component" value="Unassembled WGS sequence"/>
</dbReference>
<feature type="region of interest" description="Disordered" evidence="1">
    <location>
        <begin position="241"/>
        <end position="411"/>
    </location>
</feature>
<feature type="compositionally biased region" description="Low complexity" evidence="1">
    <location>
        <begin position="353"/>
        <end position="367"/>
    </location>
</feature>
<name>A0A482VFT6_ASBVE</name>
<evidence type="ECO:0000313" key="3">
    <source>
        <dbReference type="EMBL" id="RZC14239.1"/>
    </source>
</evidence>
<evidence type="ECO:0000256" key="1">
    <source>
        <dbReference type="SAM" id="MobiDB-lite"/>
    </source>
</evidence>
<comment type="caution">
    <text evidence="3">The sequence shown here is derived from an EMBL/GenBank/DDBJ whole genome shotgun (WGS) entry which is preliminary data.</text>
</comment>
<dbReference type="EMBL" id="QDEB01104559">
    <property type="protein sequence ID" value="RZC14239.1"/>
    <property type="molecule type" value="Genomic_DNA"/>
</dbReference>
<feature type="region of interest" description="Disordered" evidence="1">
    <location>
        <begin position="110"/>
        <end position="144"/>
    </location>
</feature>
<dbReference type="AlphaFoldDB" id="A0A482VFT6"/>
<feature type="compositionally biased region" description="Polar residues" evidence="1">
    <location>
        <begin position="110"/>
        <end position="135"/>
    </location>
</feature>
<evidence type="ECO:0000313" key="4">
    <source>
        <dbReference type="Proteomes" id="UP000292052"/>
    </source>
</evidence>
<keyword evidence="4" id="KW-1185">Reference proteome</keyword>
<accession>A0A482VFT6</accession>
<feature type="compositionally biased region" description="Basic residues" evidence="1">
    <location>
        <begin position="336"/>
        <end position="352"/>
    </location>
</feature>
<sequence>MSLIVATIVLQLITSGLSTNITEEANTNKTKRTIAHQVHNYGENRPVLLYPDNSGSQTGLTGFYSPVTIKPVFDPEVPKQVAAQQVLYEFQQTPTNAVSNVHVNQYYQPISHNNEESPNNQYGYSGQNPQESQNGGNTGPAQFIRNSGAVATPVQHSSFIRHGQNFAQVQFHPSSGPQHIQTHQYVPGKYLYVNGKIIYQPNQNNYQKPGSYVSYAHPPSQQKLAQPYLTHPMAYQRFHPPQVHQMQKITKPMSGPEAAEEQDEEMATEEDNAPVKEREEIEETDEDEEKASYEEGDDGDEGHYFSKYSFDDDEDRGNYRDDDEEEDNERGSSRSIPKKHHSKKAPKPHKYSKSNNYKYSENYSSSSKFEKPMKKGKKSGKSPSKMHYKSVKYSKQSIPRSDKYEGKQSRNVPVVHKHKIFKEKWYVTKSTDDSTPQ</sequence>
<feature type="compositionally biased region" description="Acidic residues" evidence="1">
    <location>
        <begin position="258"/>
        <end position="272"/>
    </location>
</feature>
<feature type="compositionally biased region" description="Basic residues" evidence="1">
    <location>
        <begin position="374"/>
        <end position="392"/>
    </location>
</feature>
<proteinExistence type="predicted"/>
<keyword evidence="2" id="KW-0732">Signal</keyword>
<feature type="compositionally biased region" description="Acidic residues" evidence="1">
    <location>
        <begin position="280"/>
        <end position="300"/>
    </location>
</feature>
<gene>
    <name evidence="3" type="ORF">BDFB_011271</name>
</gene>
<feature type="compositionally biased region" description="Acidic residues" evidence="1">
    <location>
        <begin position="311"/>
        <end position="328"/>
    </location>
</feature>
<feature type="chain" id="PRO_5019808185" evidence="2">
    <location>
        <begin position="19"/>
        <end position="437"/>
    </location>
</feature>
<evidence type="ECO:0000256" key="2">
    <source>
        <dbReference type="SAM" id="SignalP"/>
    </source>
</evidence>
<feature type="signal peptide" evidence="2">
    <location>
        <begin position="1"/>
        <end position="18"/>
    </location>
</feature>
<protein>
    <submittedName>
        <fullName evidence="3">PAT1 domain containing protein</fullName>
    </submittedName>
</protein>
<organism evidence="3 4">
    <name type="scientific">Asbolus verrucosus</name>
    <name type="common">Desert ironclad beetle</name>
    <dbReference type="NCBI Taxonomy" id="1661398"/>
    <lineage>
        <taxon>Eukaryota</taxon>
        <taxon>Metazoa</taxon>
        <taxon>Ecdysozoa</taxon>
        <taxon>Arthropoda</taxon>
        <taxon>Hexapoda</taxon>
        <taxon>Insecta</taxon>
        <taxon>Pterygota</taxon>
        <taxon>Neoptera</taxon>
        <taxon>Endopterygota</taxon>
        <taxon>Coleoptera</taxon>
        <taxon>Polyphaga</taxon>
        <taxon>Cucujiformia</taxon>
        <taxon>Tenebrionidae</taxon>
        <taxon>Pimeliinae</taxon>
        <taxon>Asbolus</taxon>
    </lineage>
</organism>